<dbReference type="RefSeq" id="WP_146851641.1">
    <property type="nucleotide sequence ID" value="NZ_BKAG01000025.1"/>
</dbReference>
<evidence type="ECO:0000256" key="4">
    <source>
        <dbReference type="PROSITE-ProRule" id="PRU00433"/>
    </source>
</evidence>
<gene>
    <name evidence="7" type="ORF">BGE01nite_33730</name>
</gene>
<evidence type="ECO:0000256" key="5">
    <source>
        <dbReference type="SAM" id="SignalP"/>
    </source>
</evidence>
<dbReference type="GO" id="GO:0046872">
    <property type="term" value="F:metal ion binding"/>
    <property type="evidence" value="ECO:0007669"/>
    <property type="project" value="UniProtKB-KW"/>
</dbReference>
<dbReference type="EMBL" id="BKAG01000025">
    <property type="protein sequence ID" value="GEP44082.1"/>
    <property type="molecule type" value="Genomic_DNA"/>
</dbReference>
<dbReference type="AlphaFoldDB" id="A0A512MBG7"/>
<dbReference type="GO" id="GO:0020037">
    <property type="term" value="F:heme binding"/>
    <property type="evidence" value="ECO:0007669"/>
    <property type="project" value="InterPro"/>
</dbReference>
<name>A0A512MBG7_9BACT</name>
<dbReference type="NCBIfam" id="TIGR02604">
    <property type="entry name" value="Piru_Ver_Nterm"/>
    <property type="match status" value="1"/>
</dbReference>
<dbReference type="InterPro" id="IPR011041">
    <property type="entry name" value="Quinoprot_gluc/sorb_DH_b-prop"/>
</dbReference>
<dbReference type="PANTHER" id="PTHR33546:SF1">
    <property type="entry name" value="LARGE, MULTIFUNCTIONAL SECRETED PROTEIN"/>
    <property type="match status" value="1"/>
</dbReference>
<dbReference type="InterPro" id="IPR011989">
    <property type="entry name" value="ARM-like"/>
</dbReference>
<dbReference type="OrthoDB" id="174301at2"/>
<dbReference type="SUPFAM" id="SSF46626">
    <property type="entry name" value="Cytochrome c"/>
    <property type="match status" value="1"/>
</dbReference>
<dbReference type="InterPro" id="IPR009056">
    <property type="entry name" value="Cyt_c-like_dom"/>
</dbReference>
<keyword evidence="2 4" id="KW-0479">Metal-binding</keyword>
<dbReference type="InterPro" id="IPR055557">
    <property type="entry name" value="DUF7133"/>
</dbReference>
<dbReference type="SUPFAM" id="SSF48371">
    <property type="entry name" value="ARM repeat"/>
    <property type="match status" value="1"/>
</dbReference>
<evidence type="ECO:0000256" key="3">
    <source>
        <dbReference type="ARBA" id="ARBA00023004"/>
    </source>
</evidence>
<protein>
    <submittedName>
        <fullName evidence="7">Cytochrome c</fullName>
    </submittedName>
</protein>
<feature type="chain" id="PRO_5022037474" evidence="5">
    <location>
        <begin position="27"/>
        <end position="1025"/>
    </location>
</feature>
<feature type="signal peptide" evidence="5">
    <location>
        <begin position="1"/>
        <end position="26"/>
    </location>
</feature>
<comment type="caution">
    <text evidence="7">The sequence shown here is derived from an EMBL/GenBank/DDBJ whole genome shotgun (WGS) entry which is preliminary data.</text>
</comment>
<dbReference type="GO" id="GO:0009055">
    <property type="term" value="F:electron transfer activity"/>
    <property type="evidence" value="ECO:0007669"/>
    <property type="project" value="InterPro"/>
</dbReference>
<dbReference type="PANTHER" id="PTHR33546">
    <property type="entry name" value="LARGE, MULTIFUNCTIONAL SECRETED PROTEIN-RELATED"/>
    <property type="match status" value="1"/>
</dbReference>
<evidence type="ECO:0000313" key="8">
    <source>
        <dbReference type="Proteomes" id="UP000321577"/>
    </source>
</evidence>
<dbReference type="NCBIfam" id="TIGR02603">
    <property type="entry name" value="CxxCH_TIGR02603"/>
    <property type="match status" value="1"/>
</dbReference>
<keyword evidence="8" id="KW-1185">Reference proteome</keyword>
<dbReference type="PROSITE" id="PS51007">
    <property type="entry name" value="CYTC"/>
    <property type="match status" value="1"/>
</dbReference>
<evidence type="ECO:0000259" key="6">
    <source>
        <dbReference type="PROSITE" id="PS51007"/>
    </source>
</evidence>
<dbReference type="InterPro" id="IPR013428">
    <property type="entry name" value="Membrane-bound_put_N"/>
</dbReference>
<dbReference type="Proteomes" id="UP000321577">
    <property type="component" value="Unassembled WGS sequence"/>
</dbReference>
<dbReference type="InterPro" id="IPR013427">
    <property type="entry name" value="Haem-bd_dom_put"/>
</dbReference>
<evidence type="ECO:0000313" key="7">
    <source>
        <dbReference type="EMBL" id="GEP44082.1"/>
    </source>
</evidence>
<keyword evidence="3 4" id="KW-0408">Iron</keyword>
<evidence type="ECO:0000256" key="1">
    <source>
        <dbReference type="ARBA" id="ARBA00022617"/>
    </source>
</evidence>
<dbReference type="InterPro" id="IPR011042">
    <property type="entry name" value="6-blade_b-propeller_TolB-like"/>
</dbReference>
<keyword evidence="1 4" id="KW-0349">Heme</keyword>
<dbReference type="Pfam" id="PF23500">
    <property type="entry name" value="DUF7133"/>
    <property type="match status" value="1"/>
</dbReference>
<proteinExistence type="predicted"/>
<evidence type="ECO:0000256" key="2">
    <source>
        <dbReference type="ARBA" id="ARBA00022723"/>
    </source>
</evidence>
<dbReference type="InterPro" id="IPR036909">
    <property type="entry name" value="Cyt_c-like_dom_sf"/>
</dbReference>
<dbReference type="Gene3D" id="1.10.760.10">
    <property type="entry name" value="Cytochrome c-like domain"/>
    <property type="match status" value="1"/>
</dbReference>
<dbReference type="Gene3D" id="2.120.10.30">
    <property type="entry name" value="TolB, C-terminal domain"/>
    <property type="match status" value="1"/>
</dbReference>
<dbReference type="SUPFAM" id="SSF50952">
    <property type="entry name" value="Soluble quinoprotein glucose dehydrogenase"/>
    <property type="match status" value="1"/>
</dbReference>
<sequence length="1025" mass="110671">MLLPMKAPLSLLSPALLLLSPALAMAQAPKDGIQTKTTYAKAYGETKNAVMVDPAKDLPRYPAVPPKDAAATWQVKKGFKLELAANEPQVLDPIAICFDERGRMFVCEMIDYSEMRDVTPHLGRITMLEDKDGDGFFETSKIFADDLPWPTGLIWSNGGLYVGATPDIWRFEDKNDDGKAEVREKVYTGFGTGLKILNVQGLMNSFQWGQDNRIHVLAGGGNRGVIKCLKKPELKEQELGGKDFWFDPLTHEFGLELGGAQYGMSFDNYGRKFGCSNSDHLQYWLYDDRYTARNSFYDMPPSRRSIAVDGGAAEVFRISPDEPWRIIRTRWRIAGVVKGSVEGGGRVSGYFTGATGTTIYRGDAYGPEFVNNSFSGDAGGQLIHRKIIRYAKDGINLEGERPADERGFEFAASKDTWVRVVNFANAPDGCLYVCDMYREVIEHPWSVPDEIKKHLDLNSGNDRGRIWRIVPDKGVERKGQKVTLGSASSEELVKTLGHTNGWHRDTAQRLLYEKQDKAVAPMLKARFLEDSSELEKIHILNTLATSGALKEDTLEKAVGDTSAQVRERGTVLGSQIMNGGKIAAAVYKLEEDPSPRVRFTYGMLIPEFYKHIPGIAGASAEHRQATILAKDGNNPLIVSAILSSEGVDPLPILEELVHSPKPALTDLVAEGLLSIIGQQKQDKALAFAIKLLAEPATAPTLRRNGLKALAAGLRKGGSSIARADKEGKLAAVFTQASATAQDTQATESSRLQAIELLALATQDQAETALQAGLKAGQSEAIQAASVKSANELLGKSATASLLTAWSGLKPKAREASLAALLARDDGAASLLEAMSTKGGPEPKDLAASQVQALAKHKNASIAKLAATVLKSVIPPSREEVARTFALAAGMKGDAKAGQTHYMTRCLACHQANGLGIEVGPNFTTVKTKGRDALLTAILEPHKEVASQFIAYTVNTKEGQTVQGIITADDANSMTLKMMGGAVVTLQRANIQGSNSAGQSLMPEGLESGLSVQDMADLLSFIEAAN</sequence>
<dbReference type="InterPro" id="IPR016024">
    <property type="entry name" value="ARM-type_fold"/>
</dbReference>
<feature type="domain" description="Cytochrome c" evidence="6">
    <location>
        <begin position="892"/>
        <end position="1025"/>
    </location>
</feature>
<dbReference type="Gene3D" id="1.25.10.10">
    <property type="entry name" value="Leucine-rich Repeat Variant"/>
    <property type="match status" value="1"/>
</dbReference>
<dbReference type="Pfam" id="PF00034">
    <property type="entry name" value="Cytochrom_C"/>
    <property type="match status" value="1"/>
</dbReference>
<accession>A0A512MBG7</accession>
<organism evidence="7 8">
    <name type="scientific">Brevifollis gellanilyticus</name>
    <dbReference type="NCBI Taxonomy" id="748831"/>
    <lineage>
        <taxon>Bacteria</taxon>
        <taxon>Pseudomonadati</taxon>
        <taxon>Verrucomicrobiota</taxon>
        <taxon>Verrucomicrobiia</taxon>
        <taxon>Verrucomicrobiales</taxon>
        <taxon>Verrucomicrobiaceae</taxon>
    </lineage>
</organism>
<reference evidence="7 8" key="1">
    <citation type="submission" date="2019-07" db="EMBL/GenBank/DDBJ databases">
        <title>Whole genome shotgun sequence of Brevifollis gellanilyticus NBRC 108608.</title>
        <authorList>
            <person name="Hosoyama A."/>
            <person name="Uohara A."/>
            <person name="Ohji S."/>
            <person name="Ichikawa N."/>
        </authorList>
    </citation>
    <scope>NUCLEOTIDE SEQUENCE [LARGE SCALE GENOMIC DNA]</scope>
    <source>
        <strain evidence="7 8">NBRC 108608</strain>
    </source>
</reference>
<keyword evidence="5" id="KW-0732">Signal</keyword>